<feature type="domain" description="F-box" evidence="1">
    <location>
        <begin position="24"/>
        <end position="87"/>
    </location>
</feature>
<dbReference type="Proteomes" id="UP000799118">
    <property type="component" value="Unassembled WGS sequence"/>
</dbReference>
<dbReference type="Gene3D" id="1.20.1280.50">
    <property type="match status" value="1"/>
</dbReference>
<evidence type="ECO:0000313" key="2">
    <source>
        <dbReference type="EMBL" id="KAE9391072.1"/>
    </source>
</evidence>
<dbReference type="InterPro" id="IPR001810">
    <property type="entry name" value="F-box_dom"/>
</dbReference>
<evidence type="ECO:0000313" key="3">
    <source>
        <dbReference type="Proteomes" id="UP000799118"/>
    </source>
</evidence>
<gene>
    <name evidence="2" type="ORF">BT96DRAFT_321848</name>
</gene>
<sequence length="209" mass="24232">MKDSWPMEILDGQSLSKSWLVCPIHRLPTELVLLIFTYATSFVTQTDGLDLDFFDFPVEITVIHISQTCSLWRSISFAVPSLWANIRIAIDVVQHVSQFNSVVGCLDVLLRGSGEAPLTILHTRPRHRRDSRARIIIIINTRLSRRSQKEGPRTRIPQSIRAFRSLVLCNLHREHPIHLRILQSPQRMLPVAPTFRYCFFRALFIPKRR</sequence>
<reference evidence="2" key="1">
    <citation type="journal article" date="2019" name="Environ. Microbiol.">
        <title>Fungal ecological strategies reflected in gene transcription - a case study of two litter decomposers.</title>
        <authorList>
            <person name="Barbi F."/>
            <person name="Kohler A."/>
            <person name="Barry K."/>
            <person name="Baskaran P."/>
            <person name="Daum C."/>
            <person name="Fauchery L."/>
            <person name="Ihrmark K."/>
            <person name="Kuo A."/>
            <person name="LaButti K."/>
            <person name="Lipzen A."/>
            <person name="Morin E."/>
            <person name="Grigoriev I.V."/>
            <person name="Henrissat B."/>
            <person name="Lindahl B."/>
            <person name="Martin F."/>
        </authorList>
    </citation>
    <scope>NUCLEOTIDE SEQUENCE</scope>
    <source>
        <strain evidence="2">JB14</strain>
    </source>
</reference>
<dbReference type="AlphaFoldDB" id="A0A6A4GYU1"/>
<name>A0A6A4GYU1_9AGAR</name>
<accession>A0A6A4GYU1</accession>
<keyword evidence="3" id="KW-1185">Reference proteome</keyword>
<dbReference type="Pfam" id="PF12937">
    <property type="entry name" value="F-box-like"/>
    <property type="match status" value="1"/>
</dbReference>
<dbReference type="OrthoDB" id="3266451at2759"/>
<protein>
    <recommendedName>
        <fullName evidence="1">F-box domain-containing protein</fullName>
    </recommendedName>
</protein>
<evidence type="ECO:0000259" key="1">
    <source>
        <dbReference type="Pfam" id="PF12937"/>
    </source>
</evidence>
<proteinExistence type="predicted"/>
<organism evidence="2 3">
    <name type="scientific">Gymnopus androsaceus JB14</name>
    <dbReference type="NCBI Taxonomy" id="1447944"/>
    <lineage>
        <taxon>Eukaryota</taxon>
        <taxon>Fungi</taxon>
        <taxon>Dikarya</taxon>
        <taxon>Basidiomycota</taxon>
        <taxon>Agaricomycotina</taxon>
        <taxon>Agaricomycetes</taxon>
        <taxon>Agaricomycetidae</taxon>
        <taxon>Agaricales</taxon>
        <taxon>Marasmiineae</taxon>
        <taxon>Omphalotaceae</taxon>
        <taxon>Gymnopus</taxon>
    </lineage>
</organism>
<dbReference type="EMBL" id="ML769637">
    <property type="protein sequence ID" value="KAE9391072.1"/>
    <property type="molecule type" value="Genomic_DNA"/>
</dbReference>